<name>A0ABQ9YCA7_9EUKA</name>
<reference evidence="2 3" key="1">
    <citation type="journal article" date="2022" name="bioRxiv">
        <title>Genomics of Preaxostyla Flagellates Illuminates Evolutionary Transitions and the Path Towards Mitochondrial Loss.</title>
        <authorList>
            <person name="Novak L.V.F."/>
            <person name="Treitli S.C."/>
            <person name="Pyrih J."/>
            <person name="Halakuc P."/>
            <person name="Pipaliya S.V."/>
            <person name="Vacek V."/>
            <person name="Brzon O."/>
            <person name="Soukal P."/>
            <person name="Eme L."/>
            <person name="Dacks J.B."/>
            <person name="Karnkowska A."/>
            <person name="Elias M."/>
            <person name="Hampl V."/>
        </authorList>
    </citation>
    <scope>NUCLEOTIDE SEQUENCE [LARGE SCALE GENOMIC DNA]</scope>
    <source>
        <strain evidence="2">NAU3</strain>
        <tissue evidence="2">Gut</tissue>
    </source>
</reference>
<proteinExistence type="predicted"/>
<sequence length="359" mass="40876">MTNPYPNWRDVMDPRLAPPRSPQQQPHSFFGGIGVETPTTNVTPTAYGMPFIQQAPGPVQVRPAQQVYSSVDTPVRQTMIDSRRTVRFEEPLPEFTNFTATVPHLTPDENPFIPSPPVTAAVSKQKRPKSSTISQKTPNNDPNQIDPLLRSAFRPSLLTSPNRPRTTQDTRSDGSIASSPRQPDTVTLPTPIFGTHLSSLKSTRTADETRRLTKKAKGFILHRMSKIDQNDSKPVRTFISDGATFLDDVTQKIHESWQRDLLQRDHRQRDPQHEHPDAPIFNFVLKVVNEDLERMHKELVESSVTTSLIRSCRKDVSNFRNDAYAIHSRVHHHQDVCRQLKEELQMSDKDFERITAIKD</sequence>
<gene>
    <name evidence="2" type="ORF">BLNAU_3771</name>
</gene>
<evidence type="ECO:0000313" key="3">
    <source>
        <dbReference type="Proteomes" id="UP001281761"/>
    </source>
</evidence>
<accession>A0ABQ9YCA7</accession>
<dbReference type="EMBL" id="JARBJD010000017">
    <property type="protein sequence ID" value="KAK2961325.1"/>
    <property type="molecule type" value="Genomic_DNA"/>
</dbReference>
<feature type="region of interest" description="Disordered" evidence="1">
    <location>
        <begin position="106"/>
        <end position="209"/>
    </location>
</feature>
<keyword evidence="3" id="KW-1185">Reference proteome</keyword>
<organism evidence="2 3">
    <name type="scientific">Blattamonas nauphoetae</name>
    <dbReference type="NCBI Taxonomy" id="2049346"/>
    <lineage>
        <taxon>Eukaryota</taxon>
        <taxon>Metamonada</taxon>
        <taxon>Preaxostyla</taxon>
        <taxon>Oxymonadida</taxon>
        <taxon>Blattamonas</taxon>
    </lineage>
</organism>
<feature type="compositionally biased region" description="Polar residues" evidence="1">
    <location>
        <begin position="173"/>
        <end position="188"/>
    </location>
</feature>
<dbReference type="Proteomes" id="UP001281761">
    <property type="component" value="Unassembled WGS sequence"/>
</dbReference>
<evidence type="ECO:0000313" key="2">
    <source>
        <dbReference type="EMBL" id="KAK2961325.1"/>
    </source>
</evidence>
<feature type="compositionally biased region" description="Polar residues" evidence="1">
    <location>
        <begin position="130"/>
        <end position="143"/>
    </location>
</feature>
<protein>
    <submittedName>
        <fullName evidence="2">Uncharacterized protein</fullName>
    </submittedName>
</protein>
<comment type="caution">
    <text evidence="2">The sequence shown here is derived from an EMBL/GenBank/DDBJ whole genome shotgun (WGS) entry which is preliminary data.</text>
</comment>
<feature type="region of interest" description="Disordered" evidence="1">
    <location>
        <begin position="1"/>
        <end position="41"/>
    </location>
</feature>
<evidence type="ECO:0000256" key="1">
    <source>
        <dbReference type="SAM" id="MobiDB-lite"/>
    </source>
</evidence>